<evidence type="ECO:0000313" key="12">
    <source>
        <dbReference type="Proteomes" id="UP000287447"/>
    </source>
</evidence>
<proteinExistence type="inferred from homology"/>
<dbReference type="Pfam" id="PF04290">
    <property type="entry name" value="DctQ"/>
    <property type="match status" value="1"/>
</dbReference>
<keyword evidence="5 9" id="KW-0812">Transmembrane</keyword>
<comment type="similarity">
    <text evidence="8 9">Belongs to the TRAP transporter small permease family.</text>
</comment>
<protein>
    <recommendedName>
        <fullName evidence="9">TRAP transporter small permease protein</fullName>
    </recommendedName>
</protein>
<evidence type="ECO:0000256" key="4">
    <source>
        <dbReference type="ARBA" id="ARBA00022519"/>
    </source>
</evidence>
<organism evidence="11 12">
    <name type="scientific">Hwanghaeella grinnelliae</name>
    <dbReference type="NCBI Taxonomy" id="2500179"/>
    <lineage>
        <taxon>Bacteria</taxon>
        <taxon>Pseudomonadati</taxon>
        <taxon>Pseudomonadota</taxon>
        <taxon>Alphaproteobacteria</taxon>
        <taxon>Rhodospirillales</taxon>
        <taxon>Rhodospirillaceae</taxon>
        <taxon>Hwanghaeella</taxon>
    </lineage>
</organism>
<evidence type="ECO:0000256" key="9">
    <source>
        <dbReference type="RuleBase" id="RU369079"/>
    </source>
</evidence>
<evidence type="ECO:0000256" key="5">
    <source>
        <dbReference type="ARBA" id="ARBA00022692"/>
    </source>
</evidence>
<feature type="transmembrane region" description="Helical" evidence="9">
    <location>
        <begin position="118"/>
        <end position="140"/>
    </location>
</feature>
<accession>A0A3S2VSX0</accession>
<keyword evidence="2 9" id="KW-0813">Transport</keyword>
<dbReference type="Proteomes" id="UP000287447">
    <property type="component" value="Unassembled WGS sequence"/>
</dbReference>
<gene>
    <name evidence="11" type="ORF">EOI86_07985</name>
</gene>
<dbReference type="GO" id="GO:0022857">
    <property type="term" value="F:transmembrane transporter activity"/>
    <property type="evidence" value="ECO:0007669"/>
    <property type="project" value="UniProtKB-UniRule"/>
</dbReference>
<feature type="transmembrane region" description="Helical" evidence="9">
    <location>
        <begin position="74"/>
        <end position="98"/>
    </location>
</feature>
<dbReference type="OrthoDB" id="9794346at2"/>
<keyword evidence="4 9" id="KW-0997">Cell inner membrane</keyword>
<reference evidence="12" key="1">
    <citation type="submission" date="2019-01" db="EMBL/GenBank/DDBJ databases">
        <title>Gri0909 isolated from a small marine red alga.</title>
        <authorList>
            <person name="Kim J."/>
            <person name="Jeong S.E."/>
            <person name="Jeon C.O."/>
        </authorList>
    </citation>
    <scope>NUCLEOTIDE SEQUENCE [LARGE SCALE GENOMIC DNA]</scope>
    <source>
        <strain evidence="12">Gri0909</strain>
    </source>
</reference>
<feature type="domain" description="Tripartite ATP-independent periplasmic transporters DctQ component" evidence="10">
    <location>
        <begin position="10"/>
        <end position="141"/>
    </location>
</feature>
<keyword evidence="6 9" id="KW-1133">Transmembrane helix</keyword>
<comment type="caution">
    <text evidence="11">The sequence shown here is derived from an EMBL/GenBank/DDBJ whole genome shotgun (WGS) entry which is preliminary data.</text>
</comment>
<comment type="subunit">
    <text evidence="9">The complex comprises the extracytoplasmic solute receptor protein and the two transmembrane proteins.</text>
</comment>
<sequence length="161" mass="18041">MSVAWMAMLMVLVQFAVVVLRYIFGYGSIFMQESILYLHGFVFMLGASYALLHDGHVRVDIFYREASPETKAKIDIFGVLFFLIPVCTALFIYVLPYVQNSWAQLEGSNETSGIPARFILKTAIPVFCVLMSLQGVSIIIHSLNVLAGRETPKSDEEHEGI</sequence>
<name>A0A3S2VSX0_9PROT</name>
<evidence type="ECO:0000256" key="6">
    <source>
        <dbReference type="ARBA" id="ARBA00022989"/>
    </source>
</evidence>
<keyword evidence="7 9" id="KW-0472">Membrane</keyword>
<evidence type="ECO:0000256" key="2">
    <source>
        <dbReference type="ARBA" id="ARBA00022448"/>
    </source>
</evidence>
<comment type="caution">
    <text evidence="9">Lacks conserved residue(s) required for the propagation of feature annotation.</text>
</comment>
<dbReference type="InterPro" id="IPR055348">
    <property type="entry name" value="DctQ"/>
</dbReference>
<dbReference type="AlphaFoldDB" id="A0A3S2VSX0"/>
<evidence type="ECO:0000256" key="3">
    <source>
        <dbReference type="ARBA" id="ARBA00022475"/>
    </source>
</evidence>
<dbReference type="InterPro" id="IPR007387">
    <property type="entry name" value="TRAP_DctQ"/>
</dbReference>
<dbReference type="PANTHER" id="PTHR35011:SF4">
    <property type="entry name" value="SLL1102 PROTEIN"/>
    <property type="match status" value="1"/>
</dbReference>
<dbReference type="GO" id="GO:0005886">
    <property type="term" value="C:plasma membrane"/>
    <property type="evidence" value="ECO:0007669"/>
    <property type="project" value="UniProtKB-SubCell"/>
</dbReference>
<keyword evidence="12" id="KW-1185">Reference proteome</keyword>
<evidence type="ECO:0000256" key="8">
    <source>
        <dbReference type="ARBA" id="ARBA00038436"/>
    </source>
</evidence>
<evidence type="ECO:0000256" key="1">
    <source>
        <dbReference type="ARBA" id="ARBA00004429"/>
    </source>
</evidence>
<dbReference type="PANTHER" id="PTHR35011">
    <property type="entry name" value="2,3-DIKETO-L-GULONATE TRAP TRANSPORTER SMALL PERMEASE PROTEIN YIAM"/>
    <property type="match status" value="1"/>
</dbReference>
<comment type="function">
    <text evidence="9">Part of the tripartite ATP-independent periplasmic (TRAP) transport system.</text>
</comment>
<keyword evidence="3" id="KW-1003">Cell membrane</keyword>
<comment type="subcellular location">
    <subcellularLocation>
        <location evidence="1 9">Cell inner membrane</location>
        <topology evidence="1 9">Multi-pass membrane protein</topology>
    </subcellularLocation>
</comment>
<evidence type="ECO:0000256" key="7">
    <source>
        <dbReference type="ARBA" id="ARBA00023136"/>
    </source>
</evidence>
<evidence type="ECO:0000313" key="11">
    <source>
        <dbReference type="EMBL" id="RVU39807.1"/>
    </source>
</evidence>
<evidence type="ECO:0000259" key="10">
    <source>
        <dbReference type="Pfam" id="PF04290"/>
    </source>
</evidence>
<dbReference type="EMBL" id="SADE01000001">
    <property type="protein sequence ID" value="RVU39807.1"/>
    <property type="molecule type" value="Genomic_DNA"/>
</dbReference>
<feature type="transmembrane region" description="Helical" evidence="9">
    <location>
        <begin position="35"/>
        <end position="53"/>
    </location>
</feature>